<proteinExistence type="predicted"/>
<dbReference type="HOGENOM" id="CLU_027176_5_1_1"/>
<accession>G7K4Y3</accession>
<keyword evidence="4" id="KW-1185">Reference proteome</keyword>
<name>G7K4Y3_MEDTR</name>
<dbReference type="AlphaFoldDB" id="G7K4Y3"/>
<reference evidence="2 4" key="2">
    <citation type="journal article" date="2014" name="BMC Genomics">
        <title>An improved genome release (version Mt4.0) for the model legume Medicago truncatula.</title>
        <authorList>
            <person name="Tang H."/>
            <person name="Krishnakumar V."/>
            <person name="Bidwell S."/>
            <person name="Rosen B."/>
            <person name="Chan A."/>
            <person name="Zhou S."/>
            <person name="Gentzbittel L."/>
            <person name="Childs K.L."/>
            <person name="Yandell M."/>
            <person name="Gundlach H."/>
            <person name="Mayer K.F."/>
            <person name="Schwartz D.C."/>
            <person name="Town C.D."/>
        </authorList>
    </citation>
    <scope>GENOME REANNOTATION</scope>
    <source>
        <strain evidence="3 4">cv. Jemalong A17</strain>
    </source>
</reference>
<organism evidence="2 4">
    <name type="scientific">Medicago truncatula</name>
    <name type="common">Barrel medic</name>
    <name type="synonym">Medicago tribuloides</name>
    <dbReference type="NCBI Taxonomy" id="3880"/>
    <lineage>
        <taxon>Eukaryota</taxon>
        <taxon>Viridiplantae</taxon>
        <taxon>Streptophyta</taxon>
        <taxon>Embryophyta</taxon>
        <taxon>Tracheophyta</taxon>
        <taxon>Spermatophyta</taxon>
        <taxon>Magnoliopsida</taxon>
        <taxon>eudicotyledons</taxon>
        <taxon>Gunneridae</taxon>
        <taxon>Pentapetalae</taxon>
        <taxon>rosids</taxon>
        <taxon>fabids</taxon>
        <taxon>Fabales</taxon>
        <taxon>Fabaceae</taxon>
        <taxon>Papilionoideae</taxon>
        <taxon>50 kb inversion clade</taxon>
        <taxon>NPAAA clade</taxon>
        <taxon>Hologalegina</taxon>
        <taxon>IRL clade</taxon>
        <taxon>Trifolieae</taxon>
        <taxon>Medicago</taxon>
    </lineage>
</organism>
<evidence type="ECO:0000259" key="1">
    <source>
        <dbReference type="Pfam" id="PF07734"/>
    </source>
</evidence>
<reference evidence="2 4" key="1">
    <citation type="journal article" date="2011" name="Nature">
        <title>The Medicago genome provides insight into the evolution of rhizobial symbioses.</title>
        <authorList>
            <person name="Young N.D."/>
            <person name="Debelle F."/>
            <person name="Oldroyd G.E."/>
            <person name="Geurts R."/>
            <person name="Cannon S.B."/>
            <person name="Udvardi M.K."/>
            <person name="Benedito V.A."/>
            <person name="Mayer K.F."/>
            <person name="Gouzy J."/>
            <person name="Schoof H."/>
            <person name="Van de Peer Y."/>
            <person name="Proost S."/>
            <person name="Cook D.R."/>
            <person name="Meyers B.C."/>
            <person name="Spannagl M."/>
            <person name="Cheung F."/>
            <person name="De Mita S."/>
            <person name="Krishnakumar V."/>
            <person name="Gundlach H."/>
            <person name="Zhou S."/>
            <person name="Mudge J."/>
            <person name="Bharti A.K."/>
            <person name="Murray J.D."/>
            <person name="Naoumkina M.A."/>
            <person name="Rosen B."/>
            <person name="Silverstein K.A."/>
            <person name="Tang H."/>
            <person name="Rombauts S."/>
            <person name="Zhao P.X."/>
            <person name="Zhou P."/>
            <person name="Barbe V."/>
            <person name="Bardou P."/>
            <person name="Bechner M."/>
            <person name="Bellec A."/>
            <person name="Berger A."/>
            <person name="Berges H."/>
            <person name="Bidwell S."/>
            <person name="Bisseling T."/>
            <person name="Choisne N."/>
            <person name="Couloux A."/>
            <person name="Denny R."/>
            <person name="Deshpande S."/>
            <person name="Dai X."/>
            <person name="Doyle J.J."/>
            <person name="Dudez A.M."/>
            <person name="Farmer A.D."/>
            <person name="Fouteau S."/>
            <person name="Franken C."/>
            <person name="Gibelin C."/>
            <person name="Gish J."/>
            <person name="Goldstein S."/>
            <person name="Gonzalez A.J."/>
            <person name="Green P.J."/>
            <person name="Hallab A."/>
            <person name="Hartog M."/>
            <person name="Hua A."/>
            <person name="Humphray S.J."/>
            <person name="Jeong D.H."/>
            <person name="Jing Y."/>
            <person name="Jocker A."/>
            <person name="Kenton S.M."/>
            <person name="Kim D.J."/>
            <person name="Klee K."/>
            <person name="Lai H."/>
            <person name="Lang C."/>
            <person name="Lin S."/>
            <person name="Macmil S.L."/>
            <person name="Magdelenat G."/>
            <person name="Matthews L."/>
            <person name="McCorrison J."/>
            <person name="Monaghan E.L."/>
            <person name="Mun J.H."/>
            <person name="Najar F.Z."/>
            <person name="Nicholson C."/>
            <person name="Noirot C."/>
            <person name="O'Bleness M."/>
            <person name="Paule C.R."/>
            <person name="Poulain J."/>
            <person name="Prion F."/>
            <person name="Qin B."/>
            <person name="Qu C."/>
            <person name="Retzel E.F."/>
            <person name="Riddle C."/>
            <person name="Sallet E."/>
            <person name="Samain S."/>
            <person name="Samson N."/>
            <person name="Sanders I."/>
            <person name="Saurat O."/>
            <person name="Scarpelli C."/>
            <person name="Schiex T."/>
            <person name="Segurens B."/>
            <person name="Severin A.J."/>
            <person name="Sherrier D.J."/>
            <person name="Shi R."/>
            <person name="Sims S."/>
            <person name="Singer S.R."/>
            <person name="Sinharoy S."/>
            <person name="Sterck L."/>
            <person name="Viollet A."/>
            <person name="Wang B.B."/>
            <person name="Wang K."/>
            <person name="Wang M."/>
            <person name="Wang X."/>
            <person name="Warfsmann J."/>
            <person name="Weissenbach J."/>
            <person name="White D.D."/>
            <person name="White J.D."/>
            <person name="Wiley G.B."/>
            <person name="Wincker P."/>
            <person name="Xing Y."/>
            <person name="Yang L."/>
            <person name="Yao Z."/>
            <person name="Ying F."/>
            <person name="Zhai J."/>
            <person name="Zhou L."/>
            <person name="Zuber A."/>
            <person name="Denarie J."/>
            <person name="Dixon R.A."/>
            <person name="May G.D."/>
            <person name="Schwartz D.C."/>
            <person name="Rogers J."/>
            <person name="Quetier F."/>
            <person name="Town C.D."/>
            <person name="Roe B.A."/>
        </authorList>
    </citation>
    <scope>NUCLEOTIDE SEQUENCE [LARGE SCALE GENOMIC DNA]</scope>
    <source>
        <strain evidence="2">A17</strain>
        <strain evidence="3 4">cv. Jemalong A17</strain>
    </source>
</reference>
<dbReference type="Pfam" id="PF07734">
    <property type="entry name" value="FBA_1"/>
    <property type="match status" value="1"/>
</dbReference>
<sequence length="252" mass="29012">MEDDQEDKIGFEIVLSLSFNGTLCLKYHNIEDRDTRFILWNPTTEDFKFIPLVKPNHSSNDCLNNNSWRKIDCGMHHSDKCGEEVYMDGMSHWWDIEVTHTYLVSFDFSNESFITTPIPSFEGDTFDFDFNYNKKRQLVRQLVVLNGSVAFIANYKETTTFHISILGELGVKESWTKVFIVGPLPCLEYPIGAGKKGNILIIKKDNELAWFDLSTGMIEEIGVIAKFHCKIFFQKESLLPIAGIYSKFSSLF</sequence>
<dbReference type="Proteomes" id="UP000002051">
    <property type="component" value="Chromosome 5"/>
</dbReference>
<accession>A0A0C3XVB7</accession>
<dbReference type="NCBIfam" id="TIGR01640">
    <property type="entry name" value="F_box_assoc_1"/>
    <property type="match status" value="1"/>
</dbReference>
<reference evidence="3" key="3">
    <citation type="submission" date="2015-04" db="UniProtKB">
        <authorList>
            <consortium name="EnsemblPlants"/>
        </authorList>
    </citation>
    <scope>IDENTIFICATION</scope>
    <source>
        <strain evidence="3">cv. Jemalong A17</strain>
    </source>
</reference>
<evidence type="ECO:0000313" key="2">
    <source>
        <dbReference type="EMBL" id="AET00956.2"/>
    </source>
</evidence>
<dbReference type="EnsemblPlants" id="AET00956">
    <property type="protein sequence ID" value="AET00956"/>
    <property type="gene ID" value="MTR_5g097850"/>
</dbReference>
<gene>
    <name evidence="2" type="ordered locus">MTR_5g097850</name>
</gene>
<dbReference type="InterPro" id="IPR017451">
    <property type="entry name" value="F-box-assoc_interact_dom"/>
</dbReference>
<evidence type="ECO:0000313" key="4">
    <source>
        <dbReference type="Proteomes" id="UP000002051"/>
    </source>
</evidence>
<dbReference type="EMBL" id="CM001221">
    <property type="protein sequence ID" value="AET00956.2"/>
    <property type="molecule type" value="Genomic_DNA"/>
</dbReference>
<feature type="domain" description="F-box associated beta-propeller type 1" evidence="1">
    <location>
        <begin position="64"/>
        <end position="216"/>
    </location>
</feature>
<dbReference type="InterPro" id="IPR006527">
    <property type="entry name" value="F-box-assoc_dom_typ1"/>
</dbReference>
<evidence type="ECO:0000313" key="3">
    <source>
        <dbReference type="EnsemblPlants" id="AET00956"/>
    </source>
</evidence>
<protein>
    <submittedName>
        <fullName evidence="2">F-box protein interaction domain protein</fullName>
    </submittedName>
</protein>